<evidence type="ECO:0000313" key="2">
    <source>
        <dbReference type="EMBL" id="WYJ78334.1"/>
    </source>
</evidence>
<dbReference type="InterPro" id="IPR001296">
    <property type="entry name" value="Glyco_trans_1"/>
</dbReference>
<name>A0ABZ2SWK7_9ENTE</name>
<keyword evidence="3" id="KW-1185">Reference proteome</keyword>
<protein>
    <recommendedName>
        <fullName evidence="1">Glycosyl transferase family 1 domain-containing protein</fullName>
    </recommendedName>
</protein>
<dbReference type="Pfam" id="PF00534">
    <property type="entry name" value="Glycos_transf_1"/>
    <property type="match status" value="1"/>
</dbReference>
<proteinExistence type="predicted"/>
<gene>
    <name evidence="2" type="ORF">DOK78_002991</name>
</gene>
<feature type="domain" description="Glycosyl transferase family 1" evidence="1">
    <location>
        <begin position="177"/>
        <end position="340"/>
    </location>
</feature>
<evidence type="ECO:0000259" key="1">
    <source>
        <dbReference type="Pfam" id="PF00534"/>
    </source>
</evidence>
<dbReference type="PANTHER" id="PTHR12526">
    <property type="entry name" value="GLYCOSYLTRANSFERASE"/>
    <property type="match status" value="1"/>
</dbReference>
<accession>A0ABZ2SWK7</accession>
<dbReference type="Gene3D" id="3.40.50.2000">
    <property type="entry name" value="Glycogen Phosphorylase B"/>
    <property type="match status" value="2"/>
</dbReference>
<dbReference type="RefSeq" id="WP_207942080.1">
    <property type="nucleotide sequence ID" value="NZ_CP147251.1"/>
</dbReference>
<sequence>MKIIFVCDHGHFGGATQMLVWVASQMKKKGHDIRVLTFCSSQDFRSYDDSLVFDDFNFKERTQNEKRSMVDFIKLNRDYFNYMKQHRPDVVVNFGDHSFYLSFFYKKLLNYYFVISERVDPFYPISKLAVIRRKLYNFADGAVFQTAKAQSYFSNRIIKKSRVIFNPVKLKSNNYWKHSKHDKSFIYVGRIDINQKRLDLLIDAFNDFCKDNNRYILKIYGTGSEKNTQRLQQMVAMYNLEKKVVFKGYIDDVASVLLENEIFVLTSDFEGIPNSLIEAMAVGMPVISSDCSPGGARVLVQDKENGLLFERGNKEQLVSLMNEIVDNHKMQIRMGENARQSLSKFTEDTISSQWEDFFLNIRS</sequence>
<evidence type="ECO:0000313" key="3">
    <source>
        <dbReference type="Proteomes" id="UP000664701"/>
    </source>
</evidence>
<dbReference type="EMBL" id="CP147251">
    <property type="protein sequence ID" value="WYJ78334.1"/>
    <property type="molecule type" value="Genomic_DNA"/>
</dbReference>
<organism evidence="2 3">
    <name type="scientific">Candidatus Enterococcus lowellii</name>
    <dbReference type="NCBI Taxonomy" id="2230877"/>
    <lineage>
        <taxon>Bacteria</taxon>
        <taxon>Bacillati</taxon>
        <taxon>Bacillota</taxon>
        <taxon>Bacilli</taxon>
        <taxon>Lactobacillales</taxon>
        <taxon>Enterococcaceae</taxon>
        <taxon>Enterococcus</taxon>
    </lineage>
</organism>
<dbReference type="SUPFAM" id="SSF53756">
    <property type="entry name" value="UDP-Glycosyltransferase/glycogen phosphorylase"/>
    <property type="match status" value="1"/>
</dbReference>
<dbReference type="Proteomes" id="UP000664701">
    <property type="component" value="Chromosome"/>
</dbReference>
<reference evidence="2 3" key="1">
    <citation type="submission" date="2024-03" db="EMBL/GenBank/DDBJ databases">
        <title>The Genome Sequence of Enterococcus sp. DIV2402.</title>
        <authorList>
            <consortium name="The Broad Institute Genomics Platform"/>
            <consortium name="The Broad Institute Microbial Omics Core"/>
            <consortium name="The Broad Institute Genomic Center for Infectious Diseases"/>
            <person name="Earl A."/>
            <person name="Manson A."/>
            <person name="Gilmore M."/>
            <person name="Schwartman J."/>
            <person name="Shea T."/>
            <person name="Abouelleil A."/>
            <person name="Cao P."/>
            <person name="Chapman S."/>
            <person name="Cusick C."/>
            <person name="Young S."/>
            <person name="Neafsey D."/>
            <person name="Nusbaum C."/>
            <person name="Birren B."/>
        </authorList>
    </citation>
    <scope>NUCLEOTIDE SEQUENCE [LARGE SCALE GENOMIC DNA]</scope>
    <source>
        <strain evidence="2 3">DIV2402</strain>
    </source>
</reference>